<evidence type="ECO:0000313" key="6">
    <source>
        <dbReference type="Proteomes" id="UP000694843"/>
    </source>
</evidence>
<proteinExistence type="inferred from homology"/>
<evidence type="ECO:0000259" key="5">
    <source>
        <dbReference type="PROSITE" id="PS51715"/>
    </source>
</evidence>
<dbReference type="AlphaFoldDB" id="A0A8B7PHD4"/>
<dbReference type="OMA" id="MFICEAR"/>
<name>A0A8B7PHD4_HYAAZ</name>
<dbReference type="SUPFAM" id="SSF48340">
    <property type="entry name" value="Interferon-induced guanylate-binding protein 1 (GBP1), C-terminal domain"/>
    <property type="match status" value="1"/>
</dbReference>
<dbReference type="InterPro" id="IPR030386">
    <property type="entry name" value="G_GB1_RHD3_dom"/>
</dbReference>
<dbReference type="Gene3D" id="1.20.58.420">
    <property type="entry name" value="AHSP"/>
    <property type="match status" value="1"/>
</dbReference>
<dbReference type="SUPFAM" id="SSF52540">
    <property type="entry name" value="P-loop containing nucleoside triphosphate hydrolases"/>
    <property type="match status" value="1"/>
</dbReference>
<keyword evidence="3" id="KW-0342">GTP-binding</keyword>
<protein>
    <submittedName>
        <fullName evidence="7">Atlastin-2</fullName>
    </submittedName>
</protein>
<dbReference type="GO" id="GO:0003924">
    <property type="term" value="F:GTPase activity"/>
    <property type="evidence" value="ECO:0007669"/>
    <property type="project" value="InterPro"/>
</dbReference>
<accession>A0A8B7PHD4</accession>
<dbReference type="OrthoDB" id="7788754at2759"/>
<evidence type="ECO:0000256" key="1">
    <source>
        <dbReference type="ARBA" id="ARBA00022741"/>
    </source>
</evidence>
<dbReference type="InterPro" id="IPR027417">
    <property type="entry name" value="P-loop_NTPase"/>
</dbReference>
<keyword evidence="1" id="KW-0547">Nucleotide-binding</keyword>
<dbReference type="PANTHER" id="PTHR10751">
    <property type="entry name" value="GUANYLATE BINDING PROTEIN"/>
    <property type="match status" value="1"/>
</dbReference>
<dbReference type="Gene3D" id="3.40.50.300">
    <property type="entry name" value="P-loop containing nucleotide triphosphate hydrolases"/>
    <property type="match status" value="1"/>
</dbReference>
<gene>
    <name evidence="7" type="primary">LOC108680988</name>
</gene>
<evidence type="ECO:0000256" key="4">
    <source>
        <dbReference type="PROSITE-ProRule" id="PRU01052"/>
    </source>
</evidence>
<evidence type="ECO:0000313" key="7">
    <source>
        <dbReference type="RefSeq" id="XP_018025410.1"/>
    </source>
</evidence>
<keyword evidence="2" id="KW-0378">Hydrolase</keyword>
<reference evidence="7" key="1">
    <citation type="submission" date="2025-08" db="UniProtKB">
        <authorList>
            <consortium name="RefSeq"/>
        </authorList>
    </citation>
    <scope>IDENTIFICATION</scope>
    <source>
        <tissue evidence="7">Whole organism</tissue>
    </source>
</reference>
<feature type="domain" description="GB1/RHD3-type G" evidence="5">
    <location>
        <begin position="36"/>
        <end position="283"/>
    </location>
</feature>
<dbReference type="InterPro" id="IPR015894">
    <property type="entry name" value="Guanylate-bd_N"/>
</dbReference>
<dbReference type="GO" id="GO:0005525">
    <property type="term" value="F:GTP binding"/>
    <property type="evidence" value="ECO:0007669"/>
    <property type="project" value="UniProtKB-KW"/>
</dbReference>
<evidence type="ECO:0000256" key="3">
    <source>
        <dbReference type="ARBA" id="ARBA00023134"/>
    </source>
</evidence>
<sequence length="491" mass="54648">MSGHPVPIVVQTNDSLKFELDEDALKSILLNSAVGDKPVCVVAVAGAFRQGKSFLMNLLVKYCANKGSANWLGNPSQPLEGFVWRGGIDGETTGINIWSEPFVFTKPTGEKVAVILMDTQGTFDFKTSMQDSTFIFALTLLTSSVTVYNLMNNIREDDLMNLQTFCTFGTLAQNSINQNSCAFQKLLFLVRDWNFPRQYPYGHQGGKTVLKRILTVNEDQEPAHQDIREGLGKSFEELECYLMPHIGMRAIRDEDFDGQLNQLDEEFVEHMKLLVPRLLAPENLVEKLSAAQSGQPATGEELVRLFRTYMAVFRERRAVLPTTLVQIMVRVKSDETCKMAFELYKRTMDSKIESRGRSLEDSFLNSYHSESKRVAITAYNTANQYARNNASFATAAEVREILVMNIDEHFRTYVQKNDEMKLDEVGSRSRLYILGGLAVAGATALRAGVLTASGVSLGPVVATAVGVGSVALKAVPWAAKSIYARFLQRGR</sequence>
<dbReference type="Pfam" id="PF02263">
    <property type="entry name" value="GBP"/>
    <property type="match status" value="1"/>
</dbReference>
<dbReference type="CDD" id="cd01851">
    <property type="entry name" value="GBP"/>
    <property type="match status" value="1"/>
</dbReference>
<dbReference type="RefSeq" id="XP_018025410.1">
    <property type="nucleotide sequence ID" value="XM_018169921.2"/>
</dbReference>
<dbReference type="KEGG" id="hazt:108680988"/>
<dbReference type="GeneID" id="108680988"/>
<dbReference type="InterPro" id="IPR036543">
    <property type="entry name" value="Guanylate-bd_C_sf"/>
</dbReference>
<dbReference type="Proteomes" id="UP000694843">
    <property type="component" value="Unplaced"/>
</dbReference>
<organism evidence="6 7">
    <name type="scientific">Hyalella azteca</name>
    <name type="common">Amphipod</name>
    <dbReference type="NCBI Taxonomy" id="294128"/>
    <lineage>
        <taxon>Eukaryota</taxon>
        <taxon>Metazoa</taxon>
        <taxon>Ecdysozoa</taxon>
        <taxon>Arthropoda</taxon>
        <taxon>Crustacea</taxon>
        <taxon>Multicrustacea</taxon>
        <taxon>Malacostraca</taxon>
        <taxon>Eumalacostraca</taxon>
        <taxon>Peracarida</taxon>
        <taxon>Amphipoda</taxon>
        <taxon>Senticaudata</taxon>
        <taxon>Talitrida</taxon>
        <taxon>Talitroidea</taxon>
        <taxon>Hyalellidae</taxon>
        <taxon>Hyalella</taxon>
    </lineage>
</organism>
<comment type="similarity">
    <text evidence="4">Belongs to the TRAFAC class dynamin-like GTPase superfamily. GB1/RHD3 GTPase family.</text>
</comment>
<dbReference type="PROSITE" id="PS51715">
    <property type="entry name" value="G_GB1_RHD3"/>
    <property type="match status" value="1"/>
</dbReference>
<keyword evidence="6" id="KW-1185">Reference proteome</keyword>
<evidence type="ECO:0000256" key="2">
    <source>
        <dbReference type="ARBA" id="ARBA00022801"/>
    </source>
</evidence>